<feature type="transmembrane region" description="Helical" evidence="1">
    <location>
        <begin position="104"/>
        <end position="124"/>
    </location>
</feature>
<evidence type="ECO:0000256" key="1">
    <source>
        <dbReference type="SAM" id="Phobius"/>
    </source>
</evidence>
<dbReference type="KEGG" id="tbn:TBH_C1072"/>
<accession>A0A7U6JH58</accession>
<dbReference type="Proteomes" id="UP000031631">
    <property type="component" value="Chromosome"/>
</dbReference>
<sequence>MSNRRQRLYMYYLTAVLMDLVVLNLFAEYWNSVVIDSFSISLLAALLLQVMLKVSIAIEHRVGAYVQDRHGNKARLFSAWAILFVSKLIILEALSWAFSGDVKFLGAYHGLLAFLVVVIAMLAAEALMRKIYHLLGDQTP</sequence>
<name>A0A7U6JH58_9GAMM</name>
<organism evidence="2 3">
    <name type="scientific">Thiolapillus brandeum</name>
    <dbReference type="NCBI Taxonomy" id="1076588"/>
    <lineage>
        <taxon>Bacteria</taxon>
        <taxon>Pseudomonadati</taxon>
        <taxon>Pseudomonadota</taxon>
        <taxon>Gammaproteobacteria</taxon>
        <taxon>Chromatiales</taxon>
        <taxon>Sedimenticolaceae</taxon>
        <taxon>Thiolapillus</taxon>
    </lineage>
</organism>
<evidence type="ECO:0000313" key="2">
    <source>
        <dbReference type="EMBL" id="BAO44001.1"/>
    </source>
</evidence>
<keyword evidence="1" id="KW-0812">Transmembrane</keyword>
<dbReference type="EMBL" id="AP012273">
    <property type="protein sequence ID" value="BAO44001.1"/>
    <property type="molecule type" value="Genomic_DNA"/>
</dbReference>
<keyword evidence="1" id="KW-0472">Membrane</keyword>
<evidence type="ECO:0000313" key="3">
    <source>
        <dbReference type="Proteomes" id="UP000031631"/>
    </source>
</evidence>
<reference evidence="2 3" key="1">
    <citation type="journal article" date="2014" name="PLoS ONE">
        <title>Physiological and genomic features of a novel sulfur-oxidizing gammaproteobacterium belonging to a previously uncultivated symbiotic lineage isolated from a hydrothermal vent.</title>
        <authorList>
            <person name="Nunoura T."/>
            <person name="Takaki Y."/>
            <person name="Kazama H."/>
            <person name="Kakuta J."/>
            <person name="Shimamura S."/>
            <person name="Makita H."/>
            <person name="Hirai M."/>
            <person name="Miyazaki M."/>
            <person name="Takai K."/>
        </authorList>
    </citation>
    <scope>NUCLEOTIDE SEQUENCE [LARGE SCALE GENOMIC DNA]</scope>
    <source>
        <strain evidence="2 3">Hiromi1</strain>
    </source>
</reference>
<feature type="transmembrane region" description="Helical" evidence="1">
    <location>
        <begin position="77"/>
        <end position="98"/>
    </location>
</feature>
<feature type="transmembrane region" description="Helical" evidence="1">
    <location>
        <begin position="33"/>
        <end position="56"/>
    </location>
</feature>
<proteinExistence type="predicted"/>
<dbReference type="AlphaFoldDB" id="A0A7U6JH58"/>
<feature type="transmembrane region" description="Helical" evidence="1">
    <location>
        <begin position="9"/>
        <end position="27"/>
    </location>
</feature>
<keyword evidence="3" id="KW-1185">Reference proteome</keyword>
<gene>
    <name evidence="2" type="ORF">TBH_C1072</name>
</gene>
<protein>
    <submittedName>
        <fullName evidence="2">Uncharacterized protein</fullName>
    </submittedName>
</protein>
<keyword evidence="1" id="KW-1133">Transmembrane helix</keyword>